<dbReference type="RefSeq" id="WP_138579031.1">
    <property type="nucleotide sequence ID" value="NZ_CP040824.1"/>
</dbReference>
<dbReference type="PROSITE" id="PS51318">
    <property type="entry name" value="TAT"/>
    <property type="match status" value="1"/>
</dbReference>
<dbReference type="Gene3D" id="3.40.190.150">
    <property type="entry name" value="Bordetella uptake gene, domain 1"/>
    <property type="match status" value="1"/>
</dbReference>
<dbReference type="SUPFAM" id="SSF53850">
    <property type="entry name" value="Periplasmic binding protein-like II"/>
    <property type="match status" value="1"/>
</dbReference>
<feature type="chain" id="PRO_5023069243" evidence="1">
    <location>
        <begin position="27"/>
        <end position="349"/>
    </location>
</feature>
<evidence type="ECO:0000313" key="3">
    <source>
        <dbReference type="Proteomes" id="UP000305888"/>
    </source>
</evidence>
<accession>A0A5B8FJZ7</accession>
<evidence type="ECO:0000313" key="2">
    <source>
        <dbReference type="EMBL" id="QDL94918.1"/>
    </source>
</evidence>
<dbReference type="EMBL" id="CP040824">
    <property type="protein sequence ID" value="QDL94918.1"/>
    <property type="molecule type" value="Genomic_DNA"/>
</dbReference>
<dbReference type="Gene3D" id="3.40.190.10">
    <property type="entry name" value="Periplasmic binding protein-like II"/>
    <property type="match status" value="1"/>
</dbReference>
<keyword evidence="3" id="KW-1185">Reference proteome</keyword>
<geneLocation type="plasmid" evidence="3">
    <name>pd4m1f</name>
</geneLocation>
<feature type="signal peptide" evidence="1">
    <location>
        <begin position="1"/>
        <end position="26"/>
    </location>
</feature>
<dbReference type="OrthoDB" id="2807033at2"/>
<keyword evidence="2" id="KW-0614">Plasmid</keyword>
<dbReference type="AlphaFoldDB" id="A0A5B8FJZ7"/>
<name>A0A5B8FJZ7_9RHOB</name>
<proteinExistence type="predicted"/>
<sequence>MKLARRTFLAAASAAALLAQPLVADAQSLPRNMRMVIGSTSTGGDTYQNSAIVADALSEKLGINIKVDAVGATEAFKALARDRRGTTIMVFHDQSYLANLYGVTGYGDPFEEFVVGPTLAINPGNAYLVPADSPYHSMEDILAAAEAGTRVRVAIQPGGVSEIGFSALKNAARLRAPGSEENIVPVNTGSQSDKNQAMWDDLADVINGSIQANEQFTQLPADDAKAMRFVWITARPETLEQAPEAGMGGTSRDDMLKYASPKTSVTLDGETDFTFDKEFFLLFNKDMDPEAMAAIDTALSEIYADGTVETRQKEAFFIPDYLPAEKARAHLREKRDTYEKVISEISGKS</sequence>
<dbReference type="Proteomes" id="UP000305888">
    <property type="component" value="Plasmid pD4M1F"/>
</dbReference>
<organism evidence="2 3">
    <name type="scientific">Paroceanicella profunda</name>
    <dbReference type="NCBI Taxonomy" id="2579971"/>
    <lineage>
        <taxon>Bacteria</taxon>
        <taxon>Pseudomonadati</taxon>
        <taxon>Pseudomonadota</taxon>
        <taxon>Alphaproteobacteria</taxon>
        <taxon>Rhodobacterales</taxon>
        <taxon>Paracoccaceae</taxon>
        <taxon>Paroceanicella</taxon>
    </lineage>
</organism>
<gene>
    <name evidence="2" type="ORF">FDP22_23950</name>
</gene>
<dbReference type="InterPro" id="IPR042100">
    <property type="entry name" value="Bug_dom1"/>
</dbReference>
<protein>
    <submittedName>
        <fullName evidence="2">ABC transporter substrate-binding protein</fullName>
    </submittedName>
</protein>
<dbReference type="InterPro" id="IPR006311">
    <property type="entry name" value="TAT_signal"/>
</dbReference>
<keyword evidence="1" id="KW-0732">Signal</keyword>
<evidence type="ECO:0000256" key="1">
    <source>
        <dbReference type="SAM" id="SignalP"/>
    </source>
</evidence>
<reference evidence="2 3" key="1">
    <citation type="submission" date="2019-06" db="EMBL/GenBank/DDBJ databases">
        <title>Genome sequence of Rhodobacteraceae bacterium D4M1.</title>
        <authorList>
            <person name="Cao J."/>
        </authorList>
    </citation>
    <scope>NUCLEOTIDE SEQUENCE [LARGE SCALE GENOMIC DNA]</scope>
    <source>
        <strain evidence="2 3">D4M1</strain>
        <plasmid evidence="3">pd4m1f</plasmid>
    </source>
</reference>
<dbReference type="KEGG" id="ppru:FDP22_23950"/>